<dbReference type="Pfam" id="PF04213">
    <property type="entry name" value="HtaA"/>
    <property type="match status" value="1"/>
</dbReference>
<proteinExistence type="predicted"/>
<feature type="domain" description="Htaa" evidence="2">
    <location>
        <begin position="30"/>
        <end position="175"/>
    </location>
</feature>
<evidence type="ECO:0000313" key="3">
    <source>
        <dbReference type="EMBL" id="PFG27724.1"/>
    </source>
</evidence>
<sequence>MLRTSTAALVATLAVSGLVAPTATAQTPNTVTWNVKESFLHSMTHKSATDGAIYTGPNFLLPIDLRDSYIDDAGNGRIDLDGEIELKTGQTIFGWDTELEYSDLHIRVNGTSAQLIGDYEFNRIQGDNRVLLTFDLDKPIKRGEAFSFTNVKTTATADFARSLNGAVQAGQTLDDGLISLNGTINRAPGLGDGSSELEDGSSEMKTVGIIDAIVAVIAAIGAGGFALSQLNIPALLAQFGIHI</sequence>
<comment type="caution">
    <text evidence="3">The sequence shown here is derived from an EMBL/GenBank/DDBJ whole genome shotgun (WGS) entry which is preliminary data.</text>
</comment>
<evidence type="ECO:0000313" key="4">
    <source>
        <dbReference type="Proteomes" id="UP000221653"/>
    </source>
</evidence>
<evidence type="ECO:0000259" key="2">
    <source>
        <dbReference type="Pfam" id="PF04213"/>
    </source>
</evidence>
<dbReference type="InterPro" id="IPR007331">
    <property type="entry name" value="Htaa"/>
</dbReference>
<feature type="signal peptide" evidence="1">
    <location>
        <begin position="1"/>
        <end position="25"/>
    </location>
</feature>
<dbReference type="AlphaFoldDB" id="A0A2A9DM95"/>
<dbReference type="RefSeq" id="WP_048381812.1">
    <property type="nucleotide sequence ID" value="NZ_LDYE01000011.1"/>
</dbReference>
<dbReference type="Proteomes" id="UP000221653">
    <property type="component" value="Unassembled WGS sequence"/>
</dbReference>
<feature type="chain" id="PRO_5012202511" evidence="1">
    <location>
        <begin position="26"/>
        <end position="243"/>
    </location>
</feature>
<reference evidence="3 4" key="1">
    <citation type="submission" date="2017-10" db="EMBL/GenBank/DDBJ databases">
        <title>Sequencing the genomes of 1000 actinobacteria strains.</title>
        <authorList>
            <person name="Klenk H.-P."/>
        </authorList>
    </citation>
    <scope>NUCLEOTIDE SEQUENCE [LARGE SCALE GENOMIC DNA]</scope>
    <source>
        <strain evidence="3 4">DSM 20688</strain>
    </source>
</reference>
<dbReference type="OrthoDB" id="4408507at2"/>
<organism evidence="3 4">
    <name type="scientific">Corynebacterium renale</name>
    <dbReference type="NCBI Taxonomy" id="1724"/>
    <lineage>
        <taxon>Bacteria</taxon>
        <taxon>Bacillati</taxon>
        <taxon>Actinomycetota</taxon>
        <taxon>Actinomycetes</taxon>
        <taxon>Mycobacteriales</taxon>
        <taxon>Corynebacteriaceae</taxon>
        <taxon>Corynebacterium</taxon>
    </lineage>
</organism>
<gene>
    <name evidence="3" type="ORF">ATK06_0800</name>
</gene>
<name>A0A2A9DM95_9CORY</name>
<dbReference type="EMBL" id="PDJF01000001">
    <property type="protein sequence ID" value="PFG27724.1"/>
    <property type="molecule type" value="Genomic_DNA"/>
</dbReference>
<keyword evidence="1" id="KW-0732">Signal</keyword>
<dbReference type="STRING" id="1724.GCA_001044175_00583"/>
<evidence type="ECO:0000256" key="1">
    <source>
        <dbReference type="SAM" id="SignalP"/>
    </source>
</evidence>
<accession>A0A2A9DM95</accession>
<protein>
    <submittedName>
        <fullName evidence="3">Htaa protein</fullName>
    </submittedName>
</protein>
<keyword evidence="4" id="KW-1185">Reference proteome</keyword>